<evidence type="ECO:0000256" key="1">
    <source>
        <dbReference type="SAM" id="MobiDB-lite"/>
    </source>
</evidence>
<feature type="region of interest" description="Disordered" evidence="1">
    <location>
        <begin position="70"/>
        <end position="97"/>
    </location>
</feature>
<proteinExistence type="predicted"/>
<dbReference type="AlphaFoldDB" id="A0AA38IUM2"/>
<organism evidence="2 3">
    <name type="scientific">Zophobas morio</name>
    <dbReference type="NCBI Taxonomy" id="2755281"/>
    <lineage>
        <taxon>Eukaryota</taxon>
        <taxon>Metazoa</taxon>
        <taxon>Ecdysozoa</taxon>
        <taxon>Arthropoda</taxon>
        <taxon>Hexapoda</taxon>
        <taxon>Insecta</taxon>
        <taxon>Pterygota</taxon>
        <taxon>Neoptera</taxon>
        <taxon>Endopterygota</taxon>
        <taxon>Coleoptera</taxon>
        <taxon>Polyphaga</taxon>
        <taxon>Cucujiformia</taxon>
        <taxon>Tenebrionidae</taxon>
        <taxon>Zophobas</taxon>
    </lineage>
</organism>
<accession>A0AA38IUM2</accession>
<evidence type="ECO:0000313" key="3">
    <source>
        <dbReference type="Proteomes" id="UP001168821"/>
    </source>
</evidence>
<dbReference type="Proteomes" id="UP001168821">
    <property type="component" value="Unassembled WGS sequence"/>
</dbReference>
<feature type="compositionally biased region" description="Polar residues" evidence="1">
    <location>
        <begin position="70"/>
        <end position="80"/>
    </location>
</feature>
<gene>
    <name evidence="2" type="ORF">Zmor_008009</name>
</gene>
<evidence type="ECO:0000313" key="2">
    <source>
        <dbReference type="EMBL" id="KAJ3663782.1"/>
    </source>
</evidence>
<protein>
    <submittedName>
        <fullName evidence="2">Uncharacterized protein</fullName>
    </submittedName>
</protein>
<sequence length="97" mass="10762">MNLRLPIKFLPIRQTTPMTLSGSLCAQTFTKSETSAGQPFPTMESAKALSRKNYTILACSAVLHRSHSLASFPSTSPYQRNRNKKKGTILQSLSNYL</sequence>
<comment type="caution">
    <text evidence="2">The sequence shown here is derived from an EMBL/GenBank/DDBJ whole genome shotgun (WGS) entry which is preliminary data.</text>
</comment>
<reference evidence="2" key="1">
    <citation type="journal article" date="2023" name="G3 (Bethesda)">
        <title>Whole genome assemblies of Zophobas morio and Tenebrio molitor.</title>
        <authorList>
            <person name="Kaur S."/>
            <person name="Stinson S.A."/>
            <person name="diCenzo G.C."/>
        </authorList>
    </citation>
    <scope>NUCLEOTIDE SEQUENCE</scope>
    <source>
        <strain evidence="2">QUZm001</strain>
    </source>
</reference>
<name>A0AA38IUM2_9CUCU</name>
<keyword evidence="3" id="KW-1185">Reference proteome</keyword>
<dbReference type="EMBL" id="JALNTZ010000002">
    <property type="protein sequence ID" value="KAJ3663782.1"/>
    <property type="molecule type" value="Genomic_DNA"/>
</dbReference>